<dbReference type="SUPFAM" id="SSF52047">
    <property type="entry name" value="RNI-like"/>
    <property type="match status" value="1"/>
</dbReference>
<dbReference type="Gene3D" id="3.80.10.10">
    <property type="entry name" value="Ribonuclease Inhibitor"/>
    <property type="match status" value="1"/>
</dbReference>
<evidence type="ECO:0000313" key="2">
    <source>
        <dbReference type="Proteomes" id="UP001498398"/>
    </source>
</evidence>
<dbReference type="EMBL" id="JBANRG010000020">
    <property type="protein sequence ID" value="KAK7457075.1"/>
    <property type="molecule type" value="Genomic_DNA"/>
</dbReference>
<keyword evidence="2" id="KW-1185">Reference proteome</keyword>
<comment type="caution">
    <text evidence="1">The sequence shown here is derived from an EMBL/GenBank/DDBJ whole genome shotgun (WGS) entry which is preliminary data.</text>
</comment>
<accession>A0ABR1JE16</accession>
<dbReference type="InterPro" id="IPR032675">
    <property type="entry name" value="LRR_dom_sf"/>
</dbReference>
<protein>
    <recommendedName>
        <fullName evidence="3">F-box domain-containing protein</fullName>
    </recommendedName>
</protein>
<name>A0ABR1JE16_9AGAR</name>
<evidence type="ECO:0008006" key="3">
    <source>
        <dbReference type="Google" id="ProtNLM"/>
    </source>
</evidence>
<gene>
    <name evidence="1" type="ORF">VKT23_010376</name>
</gene>
<sequence length="532" mass="60441">MSSANIVQIHSIRTHTTQLSPVAFSASPIHRLSNELMSMIFAEVCKLYIDKLGMYNCVMDNSIRCPALALSWVSSYWRALALSTSELWTSLHVVLSSDSPQDKRLSFLGEFLSRSRSSPLRLYIEIISMVWAEDDDDSLSDVCSEQAEMEDDLTPSGNDSVIDDKGFEILHILVAHSDRWQDLVLETTVDGLIALQEDSVFTSIYGRLPVLQHLNLRWYEGEHDAIDDFHLFERAPSLRDVKITELCEPHATRLITLPWQQLKSLELKSCPYDTLTQILPQAIQLQTLKIKGGPEFQDNVPANNIQSDSVTSLTLCPFGGPRDNYNIRPLIFTLASLTLPNLKSLDINPEFTELEDWTELKGVLIFFMDSSRCQLTTLTLNDVPFDDSDGIELLRHTPKLENLSIRFRHASYGRKRITSAFLDYLDAGMQCAQNLKSLEFCVHATDAGEWLPCIVRIVKSRWMQDTRGQCLEALSITLVGDQHYTGWEGYLEVLKPLEEFKVKGLRQSLAYEIENADERFWFGGKMSLSDEN</sequence>
<reference evidence="1 2" key="1">
    <citation type="submission" date="2024-01" db="EMBL/GenBank/DDBJ databases">
        <title>A draft genome for the cacao thread blight pathogen Marasmiellus scandens.</title>
        <authorList>
            <person name="Baruah I.K."/>
            <person name="Leung J."/>
            <person name="Bukari Y."/>
            <person name="Amoako-Attah I."/>
            <person name="Meinhardt L.W."/>
            <person name="Bailey B.A."/>
            <person name="Cohen S.P."/>
        </authorList>
    </citation>
    <scope>NUCLEOTIDE SEQUENCE [LARGE SCALE GENOMIC DNA]</scope>
    <source>
        <strain evidence="1 2">GH-19</strain>
    </source>
</reference>
<proteinExistence type="predicted"/>
<evidence type="ECO:0000313" key="1">
    <source>
        <dbReference type="EMBL" id="KAK7457075.1"/>
    </source>
</evidence>
<organism evidence="1 2">
    <name type="scientific">Marasmiellus scandens</name>
    <dbReference type="NCBI Taxonomy" id="2682957"/>
    <lineage>
        <taxon>Eukaryota</taxon>
        <taxon>Fungi</taxon>
        <taxon>Dikarya</taxon>
        <taxon>Basidiomycota</taxon>
        <taxon>Agaricomycotina</taxon>
        <taxon>Agaricomycetes</taxon>
        <taxon>Agaricomycetidae</taxon>
        <taxon>Agaricales</taxon>
        <taxon>Marasmiineae</taxon>
        <taxon>Omphalotaceae</taxon>
        <taxon>Marasmiellus</taxon>
    </lineage>
</organism>
<dbReference type="Proteomes" id="UP001498398">
    <property type="component" value="Unassembled WGS sequence"/>
</dbReference>